<evidence type="ECO:0000313" key="8">
    <source>
        <dbReference type="Proteomes" id="UP000231464"/>
    </source>
</evidence>
<reference evidence="8" key="1">
    <citation type="submission" date="2017-09" db="EMBL/GenBank/DDBJ databases">
        <title>Depth-based differentiation of microbial function through sediment-hosted aquifers and enrichment of novel symbionts in the deep terrestrial subsurface.</title>
        <authorList>
            <person name="Probst A.J."/>
            <person name="Ladd B."/>
            <person name="Jarett J.K."/>
            <person name="Geller-Mcgrath D.E."/>
            <person name="Sieber C.M.K."/>
            <person name="Emerson J.B."/>
            <person name="Anantharaman K."/>
            <person name="Thomas B.C."/>
            <person name="Malmstrom R."/>
            <person name="Stieglmeier M."/>
            <person name="Klingl A."/>
            <person name="Woyke T."/>
            <person name="Ryan C.M."/>
            <person name="Banfield J.F."/>
        </authorList>
    </citation>
    <scope>NUCLEOTIDE SEQUENCE [LARGE SCALE GENOMIC DNA]</scope>
</reference>
<evidence type="ECO:0000259" key="6">
    <source>
        <dbReference type="SMART" id="SM00363"/>
    </source>
</evidence>
<dbReference type="AlphaFoldDB" id="A0A2M6WAY4"/>
<dbReference type="InterPro" id="IPR006224">
    <property type="entry name" value="PsdUridine_synth_RluA-like_CS"/>
</dbReference>
<dbReference type="InterPro" id="IPR002942">
    <property type="entry name" value="S4_RNA-bd"/>
</dbReference>
<evidence type="ECO:0000313" key="7">
    <source>
        <dbReference type="EMBL" id="PIT89947.1"/>
    </source>
</evidence>
<dbReference type="InterPro" id="IPR020103">
    <property type="entry name" value="PsdUridine_synth_cat_dom_sf"/>
</dbReference>
<evidence type="ECO:0000256" key="3">
    <source>
        <dbReference type="PIRSR" id="PIRSR606225-1"/>
    </source>
</evidence>
<dbReference type="EMBL" id="PFBP01000019">
    <property type="protein sequence ID" value="PIT89947.1"/>
    <property type="molecule type" value="Genomic_DNA"/>
</dbReference>
<organism evidence="7 8">
    <name type="scientific">Candidatus Kuenenbacteria bacterium CG10_big_fil_rev_8_21_14_0_10_36_11</name>
    <dbReference type="NCBI Taxonomy" id="1974618"/>
    <lineage>
        <taxon>Bacteria</taxon>
        <taxon>Candidatus Kueneniibacteriota</taxon>
    </lineage>
</organism>
<evidence type="ECO:0000256" key="1">
    <source>
        <dbReference type="ARBA" id="ARBA00010876"/>
    </source>
</evidence>
<dbReference type="InterPro" id="IPR006145">
    <property type="entry name" value="PsdUridine_synth_RsuA/RluA"/>
</dbReference>
<keyword evidence="4" id="KW-0694">RNA-binding</keyword>
<dbReference type="PANTHER" id="PTHR21600">
    <property type="entry name" value="MITOCHONDRIAL RNA PSEUDOURIDINE SYNTHASE"/>
    <property type="match status" value="1"/>
</dbReference>
<comment type="catalytic activity">
    <reaction evidence="5">
        <text>a uridine in RNA = a pseudouridine in RNA</text>
        <dbReference type="Rhea" id="RHEA:48348"/>
        <dbReference type="Rhea" id="RHEA-COMP:12068"/>
        <dbReference type="Rhea" id="RHEA-COMP:12069"/>
        <dbReference type="ChEBI" id="CHEBI:65314"/>
        <dbReference type="ChEBI" id="CHEBI:65315"/>
    </reaction>
</comment>
<dbReference type="SUPFAM" id="SSF55174">
    <property type="entry name" value="Alpha-L RNA-binding motif"/>
    <property type="match status" value="1"/>
</dbReference>
<comment type="function">
    <text evidence="5">Responsible for synthesis of pseudouridine from uracil.</text>
</comment>
<dbReference type="SMART" id="SM00363">
    <property type="entry name" value="S4"/>
    <property type="match status" value="1"/>
</dbReference>
<protein>
    <recommendedName>
        <fullName evidence="5">Pseudouridine synthase</fullName>
        <ecNumber evidence="5">5.4.99.-</ecNumber>
    </recommendedName>
</protein>
<dbReference type="SUPFAM" id="SSF55120">
    <property type="entry name" value="Pseudouridine synthase"/>
    <property type="match status" value="1"/>
</dbReference>
<feature type="active site" evidence="3">
    <location>
        <position position="152"/>
    </location>
</feature>
<evidence type="ECO:0000256" key="5">
    <source>
        <dbReference type="RuleBase" id="RU362028"/>
    </source>
</evidence>
<dbReference type="Gene3D" id="3.10.290.10">
    <property type="entry name" value="RNA-binding S4 domain"/>
    <property type="match status" value="1"/>
</dbReference>
<dbReference type="Gene3D" id="3.30.2350.10">
    <property type="entry name" value="Pseudouridine synthase"/>
    <property type="match status" value="1"/>
</dbReference>
<dbReference type="InterPro" id="IPR036986">
    <property type="entry name" value="S4_RNA-bd_sf"/>
</dbReference>
<keyword evidence="2 5" id="KW-0413">Isomerase</keyword>
<proteinExistence type="inferred from homology"/>
<dbReference type="InterPro" id="IPR050188">
    <property type="entry name" value="RluA_PseudoU_synthase"/>
</dbReference>
<dbReference type="EC" id="5.4.99.-" evidence="5"/>
<dbReference type="CDD" id="cd00165">
    <property type="entry name" value="S4"/>
    <property type="match status" value="1"/>
</dbReference>
<dbReference type="PANTHER" id="PTHR21600:SF44">
    <property type="entry name" value="RIBOSOMAL LARGE SUBUNIT PSEUDOURIDINE SYNTHASE D"/>
    <property type="match status" value="1"/>
</dbReference>
<dbReference type="Pfam" id="PF00849">
    <property type="entry name" value="PseudoU_synth_2"/>
    <property type="match status" value="1"/>
</dbReference>
<feature type="domain" description="RNA-binding S4" evidence="6">
    <location>
        <begin position="13"/>
        <end position="70"/>
    </location>
</feature>
<dbReference type="PROSITE" id="PS01129">
    <property type="entry name" value="PSI_RLU"/>
    <property type="match status" value="1"/>
</dbReference>
<gene>
    <name evidence="7" type="ORF">COU23_01175</name>
</gene>
<dbReference type="Pfam" id="PF01479">
    <property type="entry name" value="S4"/>
    <property type="match status" value="1"/>
</dbReference>
<comment type="caution">
    <text evidence="7">The sequence shown here is derived from an EMBL/GenBank/DDBJ whole genome shotgun (WGS) entry which is preliminary data.</text>
</comment>
<dbReference type="GO" id="GO:0000455">
    <property type="term" value="P:enzyme-directed rRNA pseudouridine synthesis"/>
    <property type="evidence" value="ECO:0007669"/>
    <property type="project" value="TreeGrafter"/>
</dbReference>
<dbReference type="Proteomes" id="UP000231464">
    <property type="component" value="Unassembled WGS sequence"/>
</dbReference>
<dbReference type="PROSITE" id="PS50889">
    <property type="entry name" value="S4"/>
    <property type="match status" value="1"/>
</dbReference>
<evidence type="ECO:0000256" key="4">
    <source>
        <dbReference type="PROSITE-ProRule" id="PRU00182"/>
    </source>
</evidence>
<dbReference type="CDD" id="cd02869">
    <property type="entry name" value="PseudoU_synth_RluA_like"/>
    <property type="match status" value="1"/>
</dbReference>
<dbReference type="InterPro" id="IPR006225">
    <property type="entry name" value="PsdUridine_synth_RluC/D"/>
</dbReference>
<comment type="similarity">
    <text evidence="1 5">Belongs to the pseudouridine synthase RluA family.</text>
</comment>
<dbReference type="GO" id="GO:0003723">
    <property type="term" value="F:RNA binding"/>
    <property type="evidence" value="ECO:0007669"/>
    <property type="project" value="UniProtKB-KW"/>
</dbReference>
<accession>A0A2M6WAY4</accession>
<dbReference type="GO" id="GO:0120159">
    <property type="term" value="F:rRNA pseudouridine synthase activity"/>
    <property type="evidence" value="ECO:0007669"/>
    <property type="project" value="UniProtKB-ARBA"/>
</dbReference>
<evidence type="ECO:0000256" key="2">
    <source>
        <dbReference type="ARBA" id="ARBA00023235"/>
    </source>
</evidence>
<dbReference type="NCBIfam" id="TIGR00005">
    <property type="entry name" value="rluA_subfam"/>
    <property type="match status" value="1"/>
</dbReference>
<name>A0A2M6WAY4_9BACT</name>
<sequence length="323" mass="37125">MPQYKVTIDQVGYRLDKFLLSKIKNISRARIQKNIKAGLYTVNGKIVPPHYFLKSGDVIVTQAFLSASEAGRSGKSKKIKPKCLSYKIQIMAETNDYLVINKPVGLLVHPTQTKTEVTLVDWLIKKYPVIKKVYDHENKLGILRPGIVHRLDRDVSGLMVIAKTQPMFDALKNQFKQRIIKKEYLALVHGVFNLNEGKIERAIARSKKTGLMVALTGVSQFGKEAITEFEVVKRFKNYTLLKIKLLTGRTHQIRVHLKSIGHSIVGDKLYQTRDVRLKKGKIAIENIFLYSAGLGFNDLENNWQEFKFKEPKWWQEFLRNLKS</sequence>